<name>A0A212J1E7_9BACT</name>
<accession>A0A212J1E7</accession>
<dbReference type="EMBL" id="FLUL01000001">
    <property type="protein sequence ID" value="SBV93164.1"/>
    <property type="molecule type" value="Genomic_DNA"/>
</dbReference>
<organism evidence="1">
    <name type="scientific">uncultured Dysgonomonas sp</name>
    <dbReference type="NCBI Taxonomy" id="206096"/>
    <lineage>
        <taxon>Bacteria</taxon>
        <taxon>Pseudomonadati</taxon>
        <taxon>Bacteroidota</taxon>
        <taxon>Bacteroidia</taxon>
        <taxon>Bacteroidales</taxon>
        <taxon>Dysgonomonadaceae</taxon>
        <taxon>Dysgonomonas</taxon>
        <taxon>environmental samples</taxon>
    </lineage>
</organism>
<proteinExistence type="predicted"/>
<gene>
    <name evidence="1" type="ORF">KL86DYS2_10492</name>
</gene>
<dbReference type="AlphaFoldDB" id="A0A212J1E7"/>
<sequence>MKQLGLLVFPSQEKTISVEDDTIYGGAHKYNIRHSLGFENGEPVYNDDSTYIQFVQKNDDGSIVSGVQSEQLVLAILDRTKKLNDRFPSEYNLQMIAGLNMFLEACEDRIKDRINRGVMGRLQK</sequence>
<dbReference type="RefSeq" id="WP_296946803.1">
    <property type="nucleotide sequence ID" value="NZ_LT599021.1"/>
</dbReference>
<reference evidence="1" key="1">
    <citation type="submission" date="2016-04" db="EMBL/GenBank/DDBJ databases">
        <authorList>
            <person name="Evans L.H."/>
            <person name="Alamgir A."/>
            <person name="Owens N."/>
            <person name="Weber N.D."/>
            <person name="Virtaneva K."/>
            <person name="Barbian K."/>
            <person name="Babar A."/>
            <person name="Rosenke K."/>
        </authorList>
    </citation>
    <scope>NUCLEOTIDE SEQUENCE</scope>
    <source>
        <strain evidence="1">86-2</strain>
    </source>
</reference>
<evidence type="ECO:0000313" key="1">
    <source>
        <dbReference type="EMBL" id="SBV93164.1"/>
    </source>
</evidence>
<protein>
    <submittedName>
        <fullName evidence="1">Uncharacterized protein</fullName>
    </submittedName>
</protein>